<evidence type="ECO:0000313" key="3">
    <source>
        <dbReference type="Proteomes" id="UP001221208"/>
    </source>
</evidence>
<dbReference type="EMBL" id="JAQQXR010000001">
    <property type="protein sequence ID" value="MDC8756865.1"/>
    <property type="molecule type" value="Genomic_DNA"/>
</dbReference>
<organism evidence="2 3">
    <name type="scientific">Janthinobacterium fluminis</name>
    <dbReference type="NCBI Taxonomy" id="2987524"/>
    <lineage>
        <taxon>Bacteria</taxon>
        <taxon>Pseudomonadati</taxon>
        <taxon>Pseudomonadota</taxon>
        <taxon>Betaproteobacteria</taxon>
        <taxon>Burkholderiales</taxon>
        <taxon>Oxalobacteraceae</taxon>
        <taxon>Janthinobacterium</taxon>
    </lineage>
</organism>
<dbReference type="NCBIfam" id="TIGR03019">
    <property type="entry name" value="pepcterm_femAB"/>
    <property type="match status" value="1"/>
</dbReference>
<dbReference type="InterPro" id="IPR017469">
    <property type="entry name" value="PEP-CTERM_FemAB-rel"/>
</dbReference>
<evidence type="ECO:0000259" key="1">
    <source>
        <dbReference type="Pfam" id="PF13480"/>
    </source>
</evidence>
<dbReference type="Pfam" id="PF13480">
    <property type="entry name" value="Acetyltransf_6"/>
    <property type="match status" value="1"/>
</dbReference>
<protein>
    <submittedName>
        <fullName evidence="2">FemAB family PEP-CTERM system-associated protein</fullName>
    </submittedName>
</protein>
<sequence length="353" mass="39889">MISECPTAPAAVATVGVLKPADVARWDDFVLRCPAATFFHRAGWQSVIEAAFGHRCWFLYAEVDGQIRGVLPLAQVNSRLFGNSLCSLPFCVYGGIAALDEGAAAALDQAAQQLAARLGVDYLEYRNLGAARHADWIGKELYCTFRKRLHAQTEQNMLDIPRKQRAMVRKGIAAGLHSAIDYDVEHFFAAYSASVHRLGTPVFAKRYFALLREVFGASCEVITVYRKHDTIASVMVFYFRDEVLPYYGGGTEAARSVAGNDFMYWEVMRRACQRNYTLFDFGRSKLGTGAWDFKKNWGFAPQPLHYEYQLLRGRAVPDNNPLNPRYQRFIQLWRRLPLPLANMLGPHIVRYLG</sequence>
<keyword evidence="3" id="KW-1185">Reference proteome</keyword>
<feature type="domain" description="BioF2-like acetyltransferase" evidence="1">
    <location>
        <begin position="181"/>
        <end position="295"/>
    </location>
</feature>
<comment type="caution">
    <text evidence="2">The sequence shown here is derived from an EMBL/GenBank/DDBJ whole genome shotgun (WGS) entry which is preliminary data.</text>
</comment>
<dbReference type="Proteomes" id="UP001221208">
    <property type="component" value="Unassembled WGS sequence"/>
</dbReference>
<name>A0ABT5JXI5_9BURK</name>
<dbReference type="RefSeq" id="WP_273669525.1">
    <property type="nucleotide sequence ID" value="NZ_JAQQXR010000001.1"/>
</dbReference>
<dbReference type="Gene3D" id="3.40.630.30">
    <property type="match status" value="1"/>
</dbReference>
<reference evidence="2 3" key="1">
    <citation type="submission" date="2022-10" db="EMBL/GenBank/DDBJ databases">
        <title>Janthinobacterium sp. hw3 Genome sequencing.</title>
        <authorList>
            <person name="Park S."/>
        </authorList>
    </citation>
    <scope>NUCLEOTIDE SEQUENCE [LARGE SCALE GENOMIC DNA]</scope>
    <source>
        <strain evidence="3">hw3</strain>
    </source>
</reference>
<dbReference type="SUPFAM" id="SSF55729">
    <property type="entry name" value="Acyl-CoA N-acyltransferases (Nat)"/>
    <property type="match status" value="1"/>
</dbReference>
<dbReference type="InterPro" id="IPR050644">
    <property type="entry name" value="PG_Glycine_Bridge_Synth"/>
</dbReference>
<dbReference type="InterPro" id="IPR016181">
    <property type="entry name" value="Acyl_CoA_acyltransferase"/>
</dbReference>
<dbReference type="InterPro" id="IPR038740">
    <property type="entry name" value="BioF2-like_GNAT_dom"/>
</dbReference>
<accession>A0ABT5JXI5</accession>
<evidence type="ECO:0000313" key="2">
    <source>
        <dbReference type="EMBL" id="MDC8756865.1"/>
    </source>
</evidence>
<dbReference type="PANTHER" id="PTHR36174">
    <property type="entry name" value="LIPID II:GLYCINE GLYCYLTRANSFERASE"/>
    <property type="match status" value="1"/>
</dbReference>
<gene>
    <name evidence="2" type="ORF">OIK44_04595</name>
</gene>
<proteinExistence type="predicted"/>
<dbReference type="PANTHER" id="PTHR36174:SF1">
    <property type="entry name" value="LIPID II:GLYCINE GLYCYLTRANSFERASE"/>
    <property type="match status" value="1"/>
</dbReference>